<name>A0ABN1HVK1_9SPHN</name>
<dbReference type="Pfam" id="PF05013">
    <property type="entry name" value="FGase"/>
    <property type="match status" value="1"/>
</dbReference>
<feature type="region of interest" description="Disordered" evidence="1">
    <location>
        <begin position="100"/>
        <end position="122"/>
    </location>
</feature>
<comment type="caution">
    <text evidence="2">The sequence shown here is derived from an EMBL/GenBank/DDBJ whole genome shotgun (WGS) entry which is preliminary data.</text>
</comment>
<keyword evidence="3" id="KW-1185">Reference proteome</keyword>
<gene>
    <name evidence="2" type="ORF">GCM10009102_20110</name>
</gene>
<dbReference type="SUPFAM" id="SSF53187">
    <property type="entry name" value="Zn-dependent exopeptidases"/>
    <property type="match status" value="1"/>
</dbReference>
<proteinExistence type="predicted"/>
<feature type="region of interest" description="Disordered" evidence="1">
    <location>
        <begin position="1"/>
        <end position="23"/>
    </location>
</feature>
<protein>
    <submittedName>
        <fullName evidence="2">N-formylglutamate amidohydrolase</fullName>
    </submittedName>
</protein>
<accession>A0ABN1HVK1</accession>
<dbReference type="Gene3D" id="3.40.630.40">
    <property type="entry name" value="Zn-dependent exopeptidases"/>
    <property type="match status" value="1"/>
</dbReference>
<evidence type="ECO:0000313" key="2">
    <source>
        <dbReference type="EMBL" id="GAA0669608.1"/>
    </source>
</evidence>
<dbReference type="InterPro" id="IPR007709">
    <property type="entry name" value="N-FG_amidohydro"/>
</dbReference>
<evidence type="ECO:0000256" key="1">
    <source>
        <dbReference type="SAM" id="MobiDB-lite"/>
    </source>
</evidence>
<organism evidence="2 3">
    <name type="scientific">Sphingomonas insulae</name>
    <dbReference type="NCBI Taxonomy" id="424800"/>
    <lineage>
        <taxon>Bacteria</taxon>
        <taxon>Pseudomonadati</taxon>
        <taxon>Pseudomonadota</taxon>
        <taxon>Alphaproteobacteria</taxon>
        <taxon>Sphingomonadales</taxon>
        <taxon>Sphingomonadaceae</taxon>
        <taxon>Sphingomonas</taxon>
    </lineage>
</organism>
<evidence type="ECO:0000313" key="3">
    <source>
        <dbReference type="Proteomes" id="UP001500238"/>
    </source>
</evidence>
<reference evidence="2 3" key="1">
    <citation type="journal article" date="2019" name="Int. J. Syst. Evol. Microbiol.">
        <title>The Global Catalogue of Microorganisms (GCM) 10K type strain sequencing project: providing services to taxonomists for standard genome sequencing and annotation.</title>
        <authorList>
            <consortium name="The Broad Institute Genomics Platform"/>
            <consortium name="The Broad Institute Genome Sequencing Center for Infectious Disease"/>
            <person name="Wu L."/>
            <person name="Ma J."/>
        </authorList>
    </citation>
    <scope>NUCLEOTIDE SEQUENCE [LARGE SCALE GENOMIC DNA]</scope>
    <source>
        <strain evidence="2 3">JCM 14603</strain>
    </source>
</reference>
<sequence length="304" mass="32689">MDASYERIGEPTGTEAASSPMSLNSAPLSPVPLSPVIVSVPHAGRDYPLVLRAALRLPEASLIVLEDRYVDLVAQEARTVETMLIQRRARAWIDLNRSEAERDPKVDEGARPQAQPAQSAKLRSGLGLVPRRAGAAGDLWRRRFSAAEVAARITQDHRPYHTALAELLEAARARFGIAVLIDLHSMPPVGSHAQVVIGDRFGQAAASRFVARLEAEAMTMGVRSALNTPYAGGHILERHAAPQRNVHAIQIEIDRALYLDHALDRPGPGMARTVAMVRRMLAAVEDEALGGRGTGSGALAIAAE</sequence>
<dbReference type="EMBL" id="BAAAES010000008">
    <property type="protein sequence ID" value="GAA0669608.1"/>
    <property type="molecule type" value="Genomic_DNA"/>
</dbReference>
<dbReference type="Proteomes" id="UP001500238">
    <property type="component" value="Unassembled WGS sequence"/>
</dbReference>
<feature type="compositionally biased region" description="Basic and acidic residues" evidence="1">
    <location>
        <begin position="100"/>
        <end position="110"/>
    </location>
</feature>